<evidence type="ECO:0000256" key="4">
    <source>
        <dbReference type="ARBA" id="ARBA00023002"/>
    </source>
</evidence>
<keyword evidence="4 5" id="KW-0560">Oxidoreductase</keyword>
<evidence type="ECO:0000313" key="11">
    <source>
        <dbReference type="Proteomes" id="UP000562984"/>
    </source>
</evidence>
<evidence type="ECO:0000256" key="1">
    <source>
        <dbReference type="ARBA" id="ARBA00007301"/>
    </source>
</evidence>
<reference evidence="10 11" key="1">
    <citation type="submission" date="2020-05" db="EMBL/GenBank/DDBJ databases">
        <title>Nakamurella sp. DB0629 isolated from air conditioner.</title>
        <authorList>
            <person name="Kim D.H."/>
            <person name="Kim D.-U."/>
        </authorList>
    </citation>
    <scope>NUCLEOTIDE SEQUENCE [LARGE SCALE GENOMIC DNA]</scope>
    <source>
        <strain evidence="10 11">DB0629</strain>
    </source>
</reference>
<dbReference type="HAMAP" id="MF_01629">
    <property type="entry name" value="PdxH"/>
    <property type="match status" value="1"/>
</dbReference>
<feature type="binding site" evidence="5 6">
    <location>
        <position position="128"/>
    </location>
    <ligand>
        <name>substrate</name>
    </ligand>
</feature>
<comment type="catalytic activity">
    <reaction evidence="5">
        <text>pyridoxamine 5'-phosphate + O2 + H2O = pyridoxal 5'-phosphate + H2O2 + NH4(+)</text>
        <dbReference type="Rhea" id="RHEA:15817"/>
        <dbReference type="ChEBI" id="CHEBI:15377"/>
        <dbReference type="ChEBI" id="CHEBI:15379"/>
        <dbReference type="ChEBI" id="CHEBI:16240"/>
        <dbReference type="ChEBI" id="CHEBI:28938"/>
        <dbReference type="ChEBI" id="CHEBI:58451"/>
        <dbReference type="ChEBI" id="CHEBI:597326"/>
        <dbReference type="EC" id="1.4.3.5"/>
    </reaction>
</comment>
<dbReference type="EMBL" id="JABEND010000003">
    <property type="protein sequence ID" value="NNG35342.1"/>
    <property type="molecule type" value="Genomic_DNA"/>
</dbReference>
<dbReference type="AlphaFoldDB" id="A0A849AER1"/>
<evidence type="ECO:0000256" key="5">
    <source>
        <dbReference type="HAMAP-Rule" id="MF_01629"/>
    </source>
</evidence>
<evidence type="ECO:0000256" key="3">
    <source>
        <dbReference type="ARBA" id="ARBA00022643"/>
    </source>
</evidence>
<dbReference type="PIRSF" id="PIRSF000190">
    <property type="entry name" value="Pyd_amn-ph_oxd"/>
    <property type="match status" value="1"/>
</dbReference>
<dbReference type="Proteomes" id="UP000562984">
    <property type="component" value="Unassembled WGS sequence"/>
</dbReference>
<keyword evidence="5" id="KW-0664">Pyridoxine biosynthesis</keyword>
<feature type="binding site" evidence="5 7">
    <location>
        <position position="200"/>
    </location>
    <ligand>
        <name>FMN</name>
        <dbReference type="ChEBI" id="CHEBI:58210"/>
    </ligand>
</feature>
<feature type="binding site" evidence="5 6">
    <location>
        <position position="71"/>
    </location>
    <ligand>
        <name>substrate</name>
    </ligand>
</feature>
<feature type="binding site" evidence="5 7">
    <location>
        <begin position="81"/>
        <end position="82"/>
    </location>
    <ligand>
        <name>FMN</name>
        <dbReference type="ChEBI" id="CHEBI:58210"/>
    </ligand>
</feature>
<dbReference type="InterPro" id="IPR000659">
    <property type="entry name" value="Pyridox_Oxase"/>
</dbReference>
<dbReference type="PROSITE" id="PS01064">
    <property type="entry name" value="PYRIDOX_OXIDASE"/>
    <property type="match status" value="1"/>
</dbReference>
<dbReference type="GO" id="GO:0008615">
    <property type="term" value="P:pyridoxine biosynthetic process"/>
    <property type="evidence" value="ECO:0007669"/>
    <property type="project" value="UniProtKB-UniRule"/>
</dbReference>
<dbReference type="NCBIfam" id="TIGR00558">
    <property type="entry name" value="pdxH"/>
    <property type="match status" value="1"/>
</dbReference>
<dbReference type="SUPFAM" id="SSF50475">
    <property type="entry name" value="FMN-binding split barrel"/>
    <property type="match status" value="1"/>
</dbReference>
<comment type="similarity">
    <text evidence="1 5">Belongs to the pyridoxamine 5'-phosphate oxidase family.</text>
</comment>
<feature type="domain" description="Pyridoxine 5'-phosphate oxidase dimerisation C-terminal" evidence="9">
    <location>
        <begin position="187"/>
        <end position="227"/>
    </location>
</feature>
<comment type="catalytic activity">
    <reaction evidence="5">
        <text>pyridoxine 5'-phosphate + O2 = pyridoxal 5'-phosphate + H2O2</text>
        <dbReference type="Rhea" id="RHEA:15149"/>
        <dbReference type="ChEBI" id="CHEBI:15379"/>
        <dbReference type="ChEBI" id="CHEBI:16240"/>
        <dbReference type="ChEBI" id="CHEBI:58589"/>
        <dbReference type="ChEBI" id="CHEBI:597326"/>
        <dbReference type="EC" id="1.4.3.5"/>
    </reaction>
</comment>
<feature type="binding site" evidence="5 7">
    <location>
        <position position="210"/>
    </location>
    <ligand>
        <name>FMN</name>
        <dbReference type="ChEBI" id="CHEBI:58210"/>
    </ligand>
</feature>
<comment type="subunit">
    <text evidence="5">Homodimer.</text>
</comment>
<dbReference type="GO" id="GO:0004733">
    <property type="term" value="F:pyridoxamine phosphate oxidase activity"/>
    <property type="evidence" value="ECO:0007669"/>
    <property type="project" value="UniProtKB-UniRule"/>
</dbReference>
<sequence length="227" mass="25285">MSDAVSPDVAAMRVEYAGAPFDAVDLAPSWDEQFERWLAEAVSAQVTEPNAMVLGTVSADGRPHTRNVLAKQVDAGGVVFYTNYESTKSTDLGAHPVASATFSWLPIRRQVHVRGRVEKVDAATTQAYWQQRPRGSQIGAWASTLCPQSSVVPDRATLDDAQHQIEQRYGGLDDGPDAQPVPVPPRWGGWRIVPDEVEFWQGREGRLHDRLRFRINDNRWVTERLAP</sequence>
<dbReference type="RefSeq" id="WP_171199049.1">
    <property type="nucleotide sequence ID" value="NZ_JABEND010000003.1"/>
</dbReference>
<comment type="caution">
    <text evidence="10">The sequence shown here is derived from an EMBL/GenBank/DDBJ whole genome shotgun (WGS) entry which is preliminary data.</text>
</comment>
<accession>A0A849AER1</accession>
<evidence type="ECO:0000256" key="7">
    <source>
        <dbReference type="PIRSR" id="PIRSR000190-2"/>
    </source>
</evidence>
<keyword evidence="11" id="KW-1185">Reference proteome</keyword>
<protein>
    <recommendedName>
        <fullName evidence="5">Pyridoxine/pyridoxamine 5'-phosphate oxidase</fullName>
        <ecNumber evidence="5">1.4.3.5</ecNumber>
    </recommendedName>
    <alternativeName>
        <fullName evidence="5">PNP/PMP oxidase</fullName>
        <shortName evidence="5">PNPOx</shortName>
    </alternativeName>
    <alternativeName>
        <fullName evidence="5">Pyridoxal 5'-phosphate synthase</fullName>
    </alternativeName>
</protein>
<feature type="binding site" evidence="5 7">
    <location>
        <position position="110"/>
    </location>
    <ligand>
        <name>FMN</name>
        <dbReference type="ChEBI" id="CHEBI:58210"/>
    </ligand>
</feature>
<evidence type="ECO:0000259" key="8">
    <source>
        <dbReference type="Pfam" id="PF01243"/>
    </source>
</evidence>
<feature type="binding site" evidence="5 7">
    <location>
        <position position="88"/>
    </location>
    <ligand>
        <name>FMN</name>
        <dbReference type="ChEBI" id="CHEBI:58210"/>
    </ligand>
</feature>
<dbReference type="UniPathway" id="UPA01068">
    <property type="reaction ID" value="UER00304"/>
</dbReference>
<feature type="binding site" evidence="5 7">
    <location>
        <begin position="66"/>
        <end position="71"/>
    </location>
    <ligand>
        <name>FMN</name>
        <dbReference type="ChEBI" id="CHEBI:58210"/>
    </ligand>
</feature>
<dbReference type="Pfam" id="PF01243">
    <property type="entry name" value="PNPOx_N"/>
    <property type="match status" value="1"/>
</dbReference>
<organism evidence="10 11">
    <name type="scientific">Nakamurella aerolata</name>
    <dbReference type="NCBI Taxonomy" id="1656892"/>
    <lineage>
        <taxon>Bacteria</taxon>
        <taxon>Bacillati</taxon>
        <taxon>Actinomycetota</taxon>
        <taxon>Actinomycetes</taxon>
        <taxon>Nakamurellales</taxon>
        <taxon>Nakamurellaceae</taxon>
        <taxon>Nakamurella</taxon>
    </lineage>
</organism>
<comment type="function">
    <text evidence="5">Catalyzes the oxidation of either pyridoxine 5'-phosphate (PNP) or pyridoxamine 5'-phosphate (PMP) into pyridoxal 5'-phosphate (PLP).</text>
</comment>
<dbReference type="EC" id="1.4.3.5" evidence="5"/>
<dbReference type="InterPro" id="IPR011576">
    <property type="entry name" value="Pyridox_Oxase_N"/>
</dbReference>
<dbReference type="InterPro" id="IPR019576">
    <property type="entry name" value="Pyridoxamine_oxidase_dimer_C"/>
</dbReference>
<comment type="pathway">
    <text evidence="5">Cofactor metabolism; pyridoxal 5'-phosphate salvage; pyridoxal 5'-phosphate from pyridoxine 5'-phosphate: step 1/1.</text>
</comment>
<dbReference type="Gene3D" id="2.30.110.10">
    <property type="entry name" value="Electron Transport, Fmn-binding Protein, Chain A"/>
    <property type="match status" value="1"/>
</dbReference>
<evidence type="ECO:0000313" key="10">
    <source>
        <dbReference type="EMBL" id="NNG35342.1"/>
    </source>
</evidence>
<keyword evidence="2 5" id="KW-0285">Flavoprotein</keyword>
<comment type="cofactor">
    <cofactor evidence="5 7">
        <name>FMN</name>
        <dbReference type="ChEBI" id="CHEBI:58210"/>
    </cofactor>
    <text evidence="5 7">Binds 1 FMN per subunit.</text>
</comment>
<dbReference type="PANTHER" id="PTHR10851">
    <property type="entry name" value="PYRIDOXINE-5-PHOSPHATE OXIDASE"/>
    <property type="match status" value="1"/>
</dbReference>
<feature type="binding site" evidence="5 6">
    <location>
        <begin position="206"/>
        <end position="208"/>
    </location>
    <ligand>
        <name>substrate</name>
    </ligand>
</feature>
<feature type="binding site" evidence="5 6">
    <location>
        <position position="136"/>
    </location>
    <ligand>
        <name>substrate</name>
    </ligand>
</feature>
<dbReference type="Pfam" id="PF10590">
    <property type="entry name" value="PNP_phzG_C"/>
    <property type="match status" value="1"/>
</dbReference>
<comment type="caution">
    <text evidence="5">Lacks conserved residue(s) required for the propagation of feature annotation.</text>
</comment>
<feature type="binding site" evidence="5 7">
    <location>
        <begin position="148"/>
        <end position="149"/>
    </location>
    <ligand>
        <name>FMN</name>
        <dbReference type="ChEBI" id="CHEBI:58210"/>
    </ligand>
</feature>
<evidence type="ECO:0000259" key="9">
    <source>
        <dbReference type="Pfam" id="PF10590"/>
    </source>
</evidence>
<dbReference type="NCBIfam" id="NF004231">
    <property type="entry name" value="PRK05679.1"/>
    <property type="match status" value="1"/>
</dbReference>
<feature type="binding site" evidence="5 6">
    <location>
        <position position="132"/>
    </location>
    <ligand>
        <name>substrate</name>
    </ligand>
</feature>
<proteinExistence type="inferred from homology"/>
<evidence type="ECO:0000256" key="2">
    <source>
        <dbReference type="ARBA" id="ARBA00022630"/>
    </source>
</evidence>
<feature type="domain" description="Pyridoxamine 5'-phosphate oxidase N-terminal" evidence="8">
    <location>
        <begin position="39"/>
        <end position="167"/>
    </location>
</feature>
<dbReference type="PANTHER" id="PTHR10851:SF0">
    <property type="entry name" value="PYRIDOXINE-5'-PHOSPHATE OXIDASE"/>
    <property type="match status" value="1"/>
</dbReference>
<name>A0A849AER1_9ACTN</name>
<dbReference type="InterPro" id="IPR012349">
    <property type="entry name" value="Split_barrel_FMN-bd"/>
</dbReference>
<gene>
    <name evidence="5 10" type="primary">pdxH</name>
    <name evidence="10" type="ORF">HKD39_06370</name>
</gene>
<dbReference type="GO" id="GO:0010181">
    <property type="term" value="F:FMN binding"/>
    <property type="evidence" value="ECO:0007669"/>
    <property type="project" value="UniProtKB-UniRule"/>
</dbReference>
<dbReference type="InterPro" id="IPR019740">
    <property type="entry name" value="Pyridox_Oxase_CS"/>
</dbReference>
<feature type="binding site" evidence="6">
    <location>
        <begin position="13"/>
        <end position="16"/>
    </location>
    <ligand>
        <name>substrate</name>
    </ligand>
</feature>
<comment type="pathway">
    <text evidence="5">Cofactor metabolism; pyridoxal 5'-phosphate salvage; pyridoxal 5'-phosphate from pyridoxamine 5'-phosphate: step 1/1.</text>
</comment>
<evidence type="ECO:0000256" key="6">
    <source>
        <dbReference type="PIRSR" id="PIRSR000190-1"/>
    </source>
</evidence>
<keyword evidence="3 5" id="KW-0288">FMN</keyword>